<dbReference type="InterPro" id="IPR050091">
    <property type="entry name" value="PKS_NRPS_Biosynth_Enz"/>
</dbReference>
<dbReference type="InterPro" id="IPR009081">
    <property type="entry name" value="PP-bd_ACP"/>
</dbReference>
<feature type="compositionally biased region" description="Basic and acidic residues" evidence="3">
    <location>
        <begin position="27"/>
        <end position="55"/>
    </location>
</feature>
<protein>
    <recommendedName>
        <fullName evidence="4">Carrier domain-containing protein</fullName>
    </recommendedName>
</protein>
<accession>A0A6G4WYF8</accession>
<dbReference type="GO" id="GO:0004312">
    <property type="term" value="F:fatty acid synthase activity"/>
    <property type="evidence" value="ECO:0007669"/>
    <property type="project" value="TreeGrafter"/>
</dbReference>
<evidence type="ECO:0000313" key="6">
    <source>
        <dbReference type="Proteomes" id="UP000477722"/>
    </source>
</evidence>
<dbReference type="Gene3D" id="3.40.50.720">
    <property type="entry name" value="NAD(P)-binding Rossmann-like Domain"/>
    <property type="match status" value="1"/>
</dbReference>
<proteinExistence type="predicted"/>
<organism evidence="5 6">
    <name type="scientific">Streptomyces boncukensis</name>
    <dbReference type="NCBI Taxonomy" id="2711219"/>
    <lineage>
        <taxon>Bacteria</taxon>
        <taxon>Bacillati</taxon>
        <taxon>Actinomycetota</taxon>
        <taxon>Actinomycetes</taxon>
        <taxon>Kitasatosporales</taxon>
        <taxon>Streptomycetaceae</taxon>
        <taxon>Streptomyces</taxon>
    </lineage>
</organism>
<dbReference type="InterPro" id="IPR006162">
    <property type="entry name" value="Ppantetheine_attach_site"/>
</dbReference>
<dbReference type="InterPro" id="IPR001031">
    <property type="entry name" value="Thioesterase"/>
</dbReference>
<evidence type="ECO:0000256" key="2">
    <source>
        <dbReference type="ARBA" id="ARBA00022553"/>
    </source>
</evidence>
<evidence type="ECO:0000256" key="1">
    <source>
        <dbReference type="ARBA" id="ARBA00022450"/>
    </source>
</evidence>
<dbReference type="PROSITE" id="PS00012">
    <property type="entry name" value="PHOSPHOPANTETHEINE"/>
    <property type="match status" value="1"/>
</dbReference>
<dbReference type="GO" id="GO:0017000">
    <property type="term" value="P:antibiotic biosynthetic process"/>
    <property type="evidence" value="ECO:0007669"/>
    <property type="project" value="UniProtKB-ARBA"/>
</dbReference>
<dbReference type="EMBL" id="JAAKZZ010000125">
    <property type="protein sequence ID" value="NGO69554.1"/>
    <property type="molecule type" value="Genomic_DNA"/>
</dbReference>
<evidence type="ECO:0000313" key="5">
    <source>
        <dbReference type="EMBL" id="NGO69554.1"/>
    </source>
</evidence>
<name>A0A6G4WYF8_9ACTN</name>
<dbReference type="SMART" id="SM00823">
    <property type="entry name" value="PKS_PP"/>
    <property type="match status" value="1"/>
</dbReference>
<evidence type="ECO:0000259" key="4">
    <source>
        <dbReference type="PROSITE" id="PS50075"/>
    </source>
</evidence>
<dbReference type="PROSITE" id="PS50075">
    <property type="entry name" value="CARRIER"/>
    <property type="match status" value="1"/>
</dbReference>
<dbReference type="GO" id="GO:0031177">
    <property type="term" value="F:phosphopantetheine binding"/>
    <property type="evidence" value="ECO:0007669"/>
    <property type="project" value="InterPro"/>
</dbReference>
<dbReference type="SUPFAM" id="SSF53474">
    <property type="entry name" value="alpha/beta-Hydrolases"/>
    <property type="match status" value="1"/>
</dbReference>
<dbReference type="InterPro" id="IPR029058">
    <property type="entry name" value="AB_hydrolase_fold"/>
</dbReference>
<comment type="caution">
    <text evidence="5">The sequence shown here is derived from an EMBL/GenBank/DDBJ whole genome shotgun (WGS) entry which is preliminary data.</text>
</comment>
<keyword evidence="6" id="KW-1185">Reference proteome</keyword>
<dbReference type="SUPFAM" id="SSF47336">
    <property type="entry name" value="ACP-like"/>
    <property type="match status" value="1"/>
</dbReference>
<dbReference type="InterPro" id="IPR020806">
    <property type="entry name" value="PKS_PP-bd"/>
</dbReference>
<keyword evidence="2" id="KW-0597">Phosphoprotein</keyword>
<dbReference type="Proteomes" id="UP000477722">
    <property type="component" value="Unassembled WGS sequence"/>
</dbReference>
<keyword evidence="1" id="KW-0596">Phosphopantetheine</keyword>
<dbReference type="PANTHER" id="PTHR43775">
    <property type="entry name" value="FATTY ACID SYNTHASE"/>
    <property type="match status" value="1"/>
</dbReference>
<gene>
    <name evidence="5" type="ORF">G5C65_14560</name>
</gene>
<sequence>MSAAFGGVGQFDYAAANGALDAFARHEGAGHGGAEHGGAEHEGTEHEGTEHEGAEHGGAGHGRAGTDGFGGTGGSGGSGGTVRLGIGWDAWRDAGMARAALGGDARHRAHLEVGLSTAEALEVLGAAVELQLPHLLVSTTPLEASRYFYEPARTTAAGPHTAAHEAAGELTAALCRLLGVDSADSLDPDASLYDLGADSLTLLDLLSEIKRLCGVDLDLAELGHEVSLNQLLSRARPDRSTADGSAAGGPVAVEVWQPGHEREVLCLVHPVGGDIQAYRPLVSALASLGAGPTVCLIPDPALRESGTSPPAWSVAERATRYHAALRARFPGPDVRFRFAGWSFGAWVALSMAAEAEAAGRPADHLYLLDPPAPDAGARLGGYDEAAIRTVFDRELRGNGEHAPLTGTGHAYAERLAHCCRANLAAMAAHRPPRLSHTPSTLWLATSALADPPDAHAWDALLPHPSSVHRVDATHYGLVAAPHAESVARAMRRPRTPGE</sequence>
<dbReference type="Gene3D" id="1.10.1200.10">
    <property type="entry name" value="ACP-like"/>
    <property type="match status" value="1"/>
</dbReference>
<feature type="region of interest" description="Disordered" evidence="3">
    <location>
        <begin position="27"/>
        <end position="77"/>
    </location>
</feature>
<feature type="compositionally biased region" description="Gly residues" evidence="3">
    <location>
        <begin position="56"/>
        <end position="77"/>
    </location>
</feature>
<dbReference type="Gene3D" id="3.40.50.1820">
    <property type="entry name" value="alpha/beta hydrolase"/>
    <property type="match status" value="1"/>
</dbReference>
<dbReference type="PANTHER" id="PTHR43775:SF37">
    <property type="entry name" value="SI:DKEY-61P9.11"/>
    <property type="match status" value="1"/>
</dbReference>
<dbReference type="Pfam" id="PF00550">
    <property type="entry name" value="PP-binding"/>
    <property type="match status" value="1"/>
</dbReference>
<feature type="domain" description="Carrier" evidence="4">
    <location>
        <begin position="164"/>
        <end position="239"/>
    </location>
</feature>
<dbReference type="InterPro" id="IPR036736">
    <property type="entry name" value="ACP-like_sf"/>
</dbReference>
<evidence type="ECO:0000256" key="3">
    <source>
        <dbReference type="SAM" id="MobiDB-lite"/>
    </source>
</evidence>
<reference evidence="5 6" key="1">
    <citation type="submission" date="2020-02" db="EMBL/GenBank/DDBJ databases">
        <title>Whole-genome analyses of novel actinobacteria.</title>
        <authorList>
            <person name="Sahin N."/>
            <person name="Tatar D."/>
        </authorList>
    </citation>
    <scope>NUCLEOTIDE SEQUENCE [LARGE SCALE GENOMIC DNA]</scope>
    <source>
        <strain evidence="5 6">SB3404</strain>
    </source>
</reference>
<dbReference type="AlphaFoldDB" id="A0A6G4WYF8"/>
<dbReference type="GO" id="GO:0006633">
    <property type="term" value="P:fatty acid biosynthetic process"/>
    <property type="evidence" value="ECO:0007669"/>
    <property type="project" value="TreeGrafter"/>
</dbReference>
<dbReference type="Pfam" id="PF00975">
    <property type="entry name" value="Thioesterase"/>
    <property type="match status" value="1"/>
</dbReference>